<keyword evidence="2" id="KW-0472">Membrane</keyword>
<dbReference type="AlphaFoldDB" id="A0A7Y9JFG8"/>
<feature type="compositionally biased region" description="Basic and acidic residues" evidence="1">
    <location>
        <begin position="122"/>
        <end position="148"/>
    </location>
</feature>
<evidence type="ECO:0000313" key="4">
    <source>
        <dbReference type="Proteomes" id="UP000529783"/>
    </source>
</evidence>
<feature type="region of interest" description="Disordered" evidence="1">
    <location>
        <begin position="213"/>
        <end position="273"/>
    </location>
</feature>
<dbReference type="EMBL" id="JACCBA010000001">
    <property type="protein sequence ID" value="NYD45279.1"/>
    <property type="molecule type" value="Genomic_DNA"/>
</dbReference>
<dbReference type="RefSeq" id="WP_179842734.1">
    <property type="nucleotide sequence ID" value="NZ_JACCBA010000001.1"/>
</dbReference>
<organism evidence="3 4">
    <name type="scientific">Actinomadura luteofluorescens</name>
    <dbReference type="NCBI Taxonomy" id="46163"/>
    <lineage>
        <taxon>Bacteria</taxon>
        <taxon>Bacillati</taxon>
        <taxon>Actinomycetota</taxon>
        <taxon>Actinomycetes</taxon>
        <taxon>Streptosporangiales</taxon>
        <taxon>Thermomonosporaceae</taxon>
        <taxon>Actinomadura</taxon>
    </lineage>
</organism>
<name>A0A7Y9JFG8_9ACTN</name>
<feature type="compositionally biased region" description="Low complexity" evidence="1">
    <location>
        <begin position="166"/>
        <end position="180"/>
    </location>
</feature>
<comment type="caution">
    <text evidence="3">The sequence shown here is derived from an EMBL/GenBank/DDBJ whole genome shotgun (WGS) entry which is preliminary data.</text>
</comment>
<feature type="transmembrane region" description="Helical" evidence="2">
    <location>
        <begin position="187"/>
        <end position="208"/>
    </location>
</feature>
<evidence type="ECO:0000256" key="2">
    <source>
        <dbReference type="SAM" id="Phobius"/>
    </source>
</evidence>
<feature type="region of interest" description="Disordered" evidence="1">
    <location>
        <begin position="1"/>
        <end position="180"/>
    </location>
</feature>
<evidence type="ECO:0000313" key="3">
    <source>
        <dbReference type="EMBL" id="NYD45279.1"/>
    </source>
</evidence>
<feature type="compositionally biased region" description="Low complexity" evidence="1">
    <location>
        <begin position="213"/>
        <end position="250"/>
    </location>
</feature>
<sequence length="427" mass="44081">MDPDEHRRGGSGRPPVNRPGRRQPAGRRTAQPRSGGPRRTPPPRRTAARRERPAPPPPRTPYDDDPYEGVPYGDAPYEDGGQDGPFASGEDARGALPPEGPAAGQTRPRRPEKRGKAQRGKPQREKAQREQAQREKAQRGKPQRERAPRGKAQRGKAKNAGRPSERSGAAEPGQAAARRAGGPGPKLYFGAAAVLGVLVLLGLGVVALTGGGDSAPKPGGAPGAAIGRPAGTGPSPTSYSSSPSSSAYAGIANRSADPKPLTEGEAFPSSAAKMPLPDGKVSVKLRAKRLDGDCAAAVWGGSVGEELGKGGCTQAARAIYSDTGHGYALSVAVFNLAGSADADRFVARLETTIGAGFVRPLEAPAPLDRFGRGFGMARGLAMGHFAVVSWAQRLDGKGDEKDENLLSLLIEGGKAPAVLGRAARGTG</sequence>
<gene>
    <name evidence="3" type="ORF">BJY14_001262</name>
</gene>
<keyword evidence="2" id="KW-1133">Transmembrane helix</keyword>
<accession>A0A7Y9JFG8</accession>
<keyword evidence="2" id="KW-0812">Transmembrane</keyword>
<evidence type="ECO:0000256" key="1">
    <source>
        <dbReference type="SAM" id="MobiDB-lite"/>
    </source>
</evidence>
<protein>
    <submittedName>
        <fullName evidence="3">Uncharacterized protein</fullName>
    </submittedName>
</protein>
<feature type="compositionally biased region" description="Basic residues" evidence="1">
    <location>
        <begin position="107"/>
        <end position="121"/>
    </location>
</feature>
<dbReference type="Proteomes" id="UP000529783">
    <property type="component" value="Unassembled WGS sequence"/>
</dbReference>
<feature type="compositionally biased region" description="Basic residues" evidence="1">
    <location>
        <begin position="149"/>
        <end position="159"/>
    </location>
</feature>
<proteinExistence type="predicted"/>
<reference evidence="3 4" key="1">
    <citation type="submission" date="2020-07" db="EMBL/GenBank/DDBJ databases">
        <title>Sequencing the genomes of 1000 actinobacteria strains.</title>
        <authorList>
            <person name="Klenk H.-P."/>
        </authorList>
    </citation>
    <scope>NUCLEOTIDE SEQUENCE [LARGE SCALE GENOMIC DNA]</scope>
    <source>
        <strain evidence="3 4">DSM 40398</strain>
    </source>
</reference>
<keyword evidence="4" id="KW-1185">Reference proteome</keyword>